<keyword evidence="1" id="KW-0805">Transcription regulation</keyword>
<dbReference type="SUPFAM" id="SSF53697">
    <property type="entry name" value="SIS domain"/>
    <property type="match status" value="1"/>
</dbReference>
<gene>
    <name evidence="6" type="ORF">DHW61_09050</name>
</gene>
<reference evidence="6 7" key="1">
    <citation type="journal article" date="2018" name="Nat. Biotechnol.">
        <title>A standardized bacterial taxonomy based on genome phylogeny substantially revises the tree of life.</title>
        <authorList>
            <person name="Parks D.H."/>
            <person name="Chuvochina M."/>
            <person name="Waite D.W."/>
            <person name="Rinke C."/>
            <person name="Skarshewski A."/>
            <person name="Chaumeil P.A."/>
            <person name="Hugenholtz P."/>
        </authorList>
    </citation>
    <scope>NUCLEOTIDE SEQUENCE [LARGE SCALE GENOMIC DNA]</scope>
    <source>
        <strain evidence="6">UBA11728</strain>
    </source>
</reference>
<dbReference type="PANTHER" id="PTHR30514">
    <property type="entry name" value="GLUCOKINASE"/>
    <property type="match status" value="1"/>
</dbReference>
<dbReference type="PANTHER" id="PTHR30514:SF1">
    <property type="entry name" value="HTH-TYPE TRANSCRIPTIONAL REGULATOR HEXR-RELATED"/>
    <property type="match status" value="1"/>
</dbReference>
<keyword evidence="2" id="KW-0238">DNA-binding</keyword>
<keyword evidence="3" id="KW-0804">Transcription</keyword>
<dbReference type="GO" id="GO:0097367">
    <property type="term" value="F:carbohydrate derivative binding"/>
    <property type="evidence" value="ECO:0007669"/>
    <property type="project" value="InterPro"/>
</dbReference>
<dbReference type="InterPro" id="IPR036388">
    <property type="entry name" value="WH-like_DNA-bd_sf"/>
</dbReference>
<dbReference type="InterPro" id="IPR035472">
    <property type="entry name" value="RpiR-like_SIS"/>
</dbReference>
<feature type="domain" description="HTH rpiR-type" evidence="4">
    <location>
        <begin position="6"/>
        <end position="82"/>
    </location>
</feature>
<dbReference type="GO" id="GO:0003677">
    <property type="term" value="F:DNA binding"/>
    <property type="evidence" value="ECO:0007669"/>
    <property type="project" value="UniProtKB-KW"/>
</dbReference>
<dbReference type="EMBL" id="DPVV01000296">
    <property type="protein sequence ID" value="HCL02547.1"/>
    <property type="molecule type" value="Genomic_DNA"/>
</dbReference>
<dbReference type="Pfam" id="PF01380">
    <property type="entry name" value="SIS"/>
    <property type="match status" value="1"/>
</dbReference>
<evidence type="ECO:0000313" key="6">
    <source>
        <dbReference type="EMBL" id="HCL02547.1"/>
    </source>
</evidence>
<dbReference type="SUPFAM" id="SSF46689">
    <property type="entry name" value="Homeodomain-like"/>
    <property type="match status" value="1"/>
</dbReference>
<dbReference type="Pfam" id="PF01418">
    <property type="entry name" value="HTH_6"/>
    <property type="match status" value="1"/>
</dbReference>
<dbReference type="PROSITE" id="PS51464">
    <property type="entry name" value="SIS"/>
    <property type="match status" value="1"/>
</dbReference>
<dbReference type="InterPro" id="IPR000281">
    <property type="entry name" value="HTH_RpiR"/>
</dbReference>
<comment type="caution">
    <text evidence="6">The sequence shown here is derived from an EMBL/GenBank/DDBJ whole genome shotgun (WGS) entry which is preliminary data.</text>
</comment>
<dbReference type="GO" id="GO:1901135">
    <property type="term" value="P:carbohydrate derivative metabolic process"/>
    <property type="evidence" value="ECO:0007669"/>
    <property type="project" value="InterPro"/>
</dbReference>
<evidence type="ECO:0000256" key="3">
    <source>
        <dbReference type="ARBA" id="ARBA00023163"/>
    </source>
</evidence>
<sequence length="289" mass="32323">MIIGDTNILIKIREIKDSLTPVEQKVADCILEYQREVPKMSIKTLSSISGTSEASVLRFCKTLGFTGYRDFIISVTSSLVMNVEENSEEDSYTDLQPGDDFPVIIRKIAKNNIQSIEDTISVLNINEVIAAVKSIQKARRIYFFGIGASSLVCTDAVHKFLRINKECFTWEDSHQQYAMATLLTSDDVAILVSNSGKTQEIVDIMEIAKKQKAKVIAITRYSKSILAERADIVLSISTPEIMIRSGAMGSRIAMLTIVDILFSCVASADYDVIKKYLKKTNDIIKEKRR</sequence>
<organism evidence="6 7">
    <name type="scientific">Lachnoclostridium phytofermentans</name>
    <dbReference type="NCBI Taxonomy" id="66219"/>
    <lineage>
        <taxon>Bacteria</taxon>
        <taxon>Bacillati</taxon>
        <taxon>Bacillota</taxon>
        <taxon>Clostridia</taxon>
        <taxon>Lachnospirales</taxon>
        <taxon>Lachnospiraceae</taxon>
    </lineage>
</organism>
<evidence type="ECO:0000259" key="5">
    <source>
        <dbReference type="PROSITE" id="PS51464"/>
    </source>
</evidence>
<dbReference type="Gene3D" id="3.40.50.10490">
    <property type="entry name" value="Glucose-6-phosphate isomerase like protein, domain 1"/>
    <property type="match status" value="1"/>
</dbReference>
<dbReference type="InterPro" id="IPR047640">
    <property type="entry name" value="RpiR-like"/>
</dbReference>
<evidence type="ECO:0000256" key="1">
    <source>
        <dbReference type="ARBA" id="ARBA00023015"/>
    </source>
</evidence>
<proteinExistence type="predicted"/>
<feature type="domain" description="SIS" evidence="5">
    <location>
        <begin position="131"/>
        <end position="271"/>
    </location>
</feature>
<dbReference type="InterPro" id="IPR046348">
    <property type="entry name" value="SIS_dom_sf"/>
</dbReference>
<protein>
    <submittedName>
        <fullName evidence="6">RpiR family transcriptional regulator</fullName>
    </submittedName>
</protein>
<dbReference type="CDD" id="cd05013">
    <property type="entry name" value="SIS_RpiR"/>
    <property type="match status" value="1"/>
</dbReference>
<dbReference type="PROSITE" id="PS51071">
    <property type="entry name" value="HTH_RPIR"/>
    <property type="match status" value="1"/>
</dbReference>
<evidence type="ECO:0000256" key="2">
    <source>
        <dbReference type="ARBA" id="ARBA00023125"/>
    </source>
</evidence>
<name>A0A3D2X756_9FIRM</name>
<accession>A0A3D2X756</accession>
<dbReference type="Proteomes" id="UP000262969">
    <property type="component" value="Unassembled WGS sequence"/>
</dbReference>
<dbReference type="InterPro" id="IPR001347">
    <property type="entry name" value="SIS_dom"/>
</dbReference>
<dbReference type="InterPro" id="IPR009057">
    <property type="entry name" value="Homeodomain-like_sf"/>
</dbReference>
<dbReference type="GO" id="GO:0003700">
    <property type="term" value="F:DNA-binding transcription factor activity"/>
    <property type="evidence" value="ECO:0007669"/>
    <property type="project" value="InterPro"/>
</dbReference>
<dbReference type="Gene3D" id="1.10.10.10">
    <property type="entry name" value="Winged helix-like DNA-binding domain superfamily/Winged helix DNA-binding domain"/>
    <property type="match status" value="1"/>
</dbReference>
<evidence type="ECO:0000259" key="4">
    <source>
        <dbReference type="PROSITE" id="PS51071"/>
    </source>
</evidence>
<evidence type="ECO:0000313" key="7">
    <source>
        <dbReference type="Proteomes" id="UP000262969"/>
    </source>
</evidence>
<dbReference type="AlphaFoldDB" id="A0A3D2X756"/>